<feature type="signal peptide" evidence="1">
    <location>
        <begin position="1"/>
        <end position="21"/>
    </location>
</feature>
<dbReference type="AlphaFoldDB" id="A0A1Y6F1Z1"/>
<gene>
    <name evidence="3" type="ORF">SAMN06297468_1189</name>
</gene>
<dbReference type="InterPro" id="IPR014567">
    <property type="entry name" value="UCP031900"/>
</dbReference>
<dbReference type="PIRSF" id="PIRSF031900">
    <property type="entry name" value="UCP031900"/>
    <property type="match status" value="1"/>
</dbReference>
<feature type="chain" id="PRO_5013277863" description="Phytase-like domain-containing protein" evidence="1">
    <location>
        <begin position="22"/>
        <end position="323"/>
    </location>
</feature>
<keyword evidence="1" id="KW-0732">Signal</keyword>
<feature type="domain" description="Phytase-like" evidence="2">
    <location>
        <begin position="63"/>
        <end position="305"/>
    </location>
</feature>
<evidence type="ECO:0000313" key="3">
    <source>
        <dbReference type="EMBL" id="SMQ68918.1"/>
    </source>
</evidence>
<dbReference type="InterPro" id="IPR027372">
    <property type="entry name" value="Phytase-like_dom"/>
</dbReference>
<sequence length="323" mass="34644">MRRRLALLAVVAIGLAPGTFVRTPAPVHDDRQVLALERIEVEPATRGEVTIEGLWELSSPNSNFGSYSGLVALSPNELLAVGDAGGWLRFSPPDGPASEPRFGALRKADLRSKSAVDAEAVDYDPATDTVWVAYEVTNLIESSGLDFTDVKSVQPASMSRWPITSGPESMARLSDGRFIVIGEGSPDWLGDGYPGLLFAGDPVEGADVLRFGFVPPEGFRATDMATLPDGRVLILMRKIEGIFPPAFATMIAVADPSTIAKGEVWQAREIATLGTDLPHDNFEGIAAIPRDDGSFTLWLISDDNGAALQESLLYKLHWIPAAS</sequence>
<keyword evidence="4" id="KW-1185">Reference proteome</keyword>
<dbReference type="RefSeq" id="WP_086437143.1">
    <property type="nucleotide sequence ID" value="NZ_FXWG01000002.1"/>
</dbReference>
<accession>A0A1Y6F1Z1</accession>
<name>A0A1Y6F1Z1_9SPHN</name>
<dbReference type="Pfam" id="PF13449">
    <property type="entry name" value="Phytase-like"/>
    <property type="match status" value="1"/>
</dbReference>
<reference evidence="4" key="1">
    <citation type="submission" date="2017-04" db="EMBL/GenBank/DDBJ databases">
        <authorList>
            <person name="Varghese N."/>
            <person name="Submissions S."/>
        </authorList>
    </citation>
    <scope>NUCLEOTIDE SEQUENCE [LARGE SCALE GENOMIC DNA]</scope>
</reference>
<protein>
    <recommendedName>
        <fullName evidence="2">Phytase-like domain-containing protein</fullName>
    </recommendedName>
</protein>
<dbReference type="OrthoDB" id="9798693at2"/>
<proteinExistence type="predicted"/>
<evidence type="ECO:0000259" key="2">
    <source>
        <dbReference type="Pfam" id="PF13449"/>
    </source>
</evidence>
<evidence type="ECO:0000313" key="4">
    <source>
        <dbReference type="Proteomes" id="UP000194420"/>
    </source>
</evidence>
<dbReference type="EMBL" id="FXWG01000002">
    <property type="protein sequence ID" value="SMQ68918.1"/>
    <property type="molecule type" value="Genomic_DNA"/>
</dbReference>
<dbReference type="Proteomes" id="UP000194420">
    <property type="component" value="Unassembled WGS sequence"/>
</dbReference>
<evidence type="ECO:0000256" key="1">
    <source>
        <dbReference type="SAM" id="SignalP"/>
    </source>
</evidence>
<organism evidence="3 4">
    <name type="scientific">Altererythrobacter xiamenensis</name>
    <dbReference type="NCBI Taxonomy" id="1316679"/>
    <lineage>
        <taxon>Bacteria</taxon>
        <taxon>Pseudomonadati</taxon>
        <taxon>Pseudomonadota</taxon>
        <taxon>Alphaproteobacteria</taxon>
        <taxon>Sphingomonadales</taxon>
        <taxon>Erythrobacteraceae</taxon>
        <taxon>Altererythrobacter</taxon>
    </lineage>
</organism>